<dbReference type="OrthoDB" id="9786161at2"/>
<reference evidence="2 3" key="1">
    <citation type="submission" date="2018-06" db="EMBL/GenBank/DDBJ databases">
        <title>Genomic Encyclopedia of Archaeal and Bacterial Type Strains, Phase II (KMG-II): from individual species to whole genera.</title>
        <authorList>
            <person name="Goeker M."/>
        </authorList>
    </citation>
    <scope>NUCLEOTIDE SEQUENCE [LARGE SCALE GENOMIC DNA]</scope>
    <source>
        <strain evidence="2 3">DSM 25663</strain>
    </source>
</reference>
<accession>A0A328YJG2</accession>
<comment type="caution">
    <text evidence="2">The sequence shown here is derived from an EMBL/GenBank/DDBJ whole genome shotgun (WGS) entry which is preliminary data.</text>
</comment>
<gene>
    <name evidence="2" type="ORF">CLV55_102122</name>
</gene>
<evidence type="ECO:0000313" key="2">
    <source>
        <dbReference type="EMBL" id="RAR74191.1"/>
    </source>
</evidence>
<evidence type="ECO:0000259" key="1">
    <source>
        <dbReference type="Pfam" id="PF04536"/>
    </source>
</evidence>
<dbReference type="Proteomes" id="UP000248840">
    <property type="component" value="Unassembled WGS sequence"/>
</dbReference>
<dbReference type="PANTHER" id="PTHR30373">
    <property type="entry name" value="UPF0603 PROTEIN YGCG"/>
    <property type="match status" value="1"/>
</dbReference>
<keyword evidence="3" id="KW-1185">Reference proteome</keyword>
<dbReference type="RefSeq" id="WP_112112340.1">
    <property type="nucleotide sequence ID" value="NZ_QLSZ01000002.1"/>
</dbReference>
<feature type="domain" description="TPM" evidence="1">
    <location>
        <begin position="5"/>
        <end position="122"/>
    </location>
</feature>
<dbReference type="EMBL" id="QLSZ01000002">
    <property type="protein sequence ID" value="RAR74191.1"/>
    <property type="molecule type" value="Genomic_DNA"/>
</dbReference>
<dbReference type="PANTHER" id="PTHR30373:SF8">
    <property type="entry name" value="BLL7265 PROTEIN"/>
    <property type="match status" value="1"/>
</dbReference>
<dbReference type="Gene3D" id="3.10.310.50">
    <property type="match status" value="1"/>
</dbReference>
<dbReference type="InterPro" id="IPR007621">
    <property type="entry name" value="TPM_dom"/>
</dbReference>
<proteinExistence type="predicted"/>
<organism evidence="2 3">
    <name type="scientific">Flavobacterium aciduliphilum</name>
    <dbReference type="NCBI Taxonomy" id="1101402"/>
    <lineage>
        <taxon>Bacteria</taxon>
        <taxon>Pseudomonadati</taxon>
        <taxon>Bacteroidota</taxon>
        <taxon>Flavobacteriia</taxon>
        <taxon>Flavobacteriales</taxon>
        <taxon>Flavobacteriaceae</taxon>
        <taxon>Flavobacterium</taxon>
    </lineage>
</organism>
<evidence type="ECO:0000313" key="3">
    <source>
        <dbReference type="Proteomes" id="UP000248840"/>
    </source>
</evidence>
<dbReference type="AlphaFoldDB" id="A0A328YJG2"/>
<sequence length="145" mass="16423">MSKVEDFLSKKEEAEVVEAIRMAEENTSGEIRVHVEKETSIATIDRAMEVFSMLKMENTKDRNGVLIYVAVKSKQFAIYGDQGINNKVGDDFWNTTKDIMLNHFKNGNNKQALVEGILSAGQQLKHHFPYQNDDVNELSNEISKG</sequence>
<protein>
    <submittedName>
        <fullName evidence="2">TLP18.3/Psb32/MOLO-1 phosphatase superfamily protein</fullName>
    </submittedName>
</protein>
<name>A0A328YJG2_9FLAO</name>
<dbReference type="Pfam" id="PF04536">
    <property type="entry name" value="TPM_phosphatase"/>
    <property type="match status" value="1"/>
</dbReference>